<evidence type="ECO:0000259" key="4">
    <source>
        <dbReference type="SMART" id="SM01043"/>
    </source>
</evidence>
<name>A0A9D0ZTU0_9FIRM</name>
<evidence type="ECO:0000313" key="6">
    <source>
        <dbReference type="Proteomes" id="UP000886886"/>
    </source>
</evidence>
<dbReference type="GO" id="GO:0000160">
    <property type="term" value="P:phosphorelay signal transduction system"/>
    <property type="evidence" value="ECO:0007669"/>
    <property type="project" value="InterPro"/>
</dbReference>
<dbReference type="GO" id="GO:0003677">
    <property type="term" value="F:DNA binding"/>
    <property type="evidence" value="ECO:0007669"/>
    <property type="project" value="UniProtKB-KW"/>
</dbReference>
<proteinExistence type="inferred from homology"/>
<dbReference type="SUPFAM" id="SSF48452">
    <property type="entry name" value="TPR-like"/>
    <property type="match status" value="1"/>
</dbReference>
<dbReference type="InterPro" id="IPR036388">
    <property type="entry name" value="WH-like_DNA-bd_sf"/>
</dbReference>
<dbReference type="EMBL" id="DVFT01000053">
    <property type="protein sequence ID" value="HIQ95684.1"/>
    <property type="molecule type" value="Genomic_DNA"/>
</dbReference>
<dbReference type="InterPro" id="IPR011990">
    <property type="entry name" value="TPR-like_helical_dom_sf"/>
</dbReference>
<gene>
    <name evidence="5" type="ORF">IAB26_03890</name>
</gene>
<comment type="caution">
    <text evidence="5">The sequence shown here is derived from an EMBL/GenBank/DDBJ whole genome shotgun (WGS) entry which is preliminary data.</text>
</comment>
<dbReference type="Gene3D" id="1.10.10.10">
    <property type="entry name" value="Winged helix-like DNA-binding domain superfamily/Winged helix DNA-binding domain"/>
    <property type="match status" value="1"/>
</dbReference>
<evidence type="ECO:0000259" key="3">
    <source>
        <dbReference type="SMART" id="SM00862"/>
    </source>
</evidence>
<dbReference type="SUPFAM" id="SSF46894">
    <property type="entry name" value="C-terminal effector domain of the bipartite response regulators"/>
    <property type="match status" value="1"/>
</dbReference>
<evidence type="ECO:0000256" key="2">
    <source>
        <dbReference type="ARBA" id="ARBA00023125"/>
    </source>
</evidence>
<evidence type="ECO:0000256" key="1">
    <source>
        <dbReference type="ARBA" id="ARBA00005820"/>
    </source>
</evidence>
<dbReference type="InterPro" id="IPR001867">
    <property type="entry name" value="OmpR/PhoB-type_DNA-bd"/>
</dbReference>
<dbReference type="Proteomes" id="UP000886886">
    <property type="component" value="Unassembled WGS sequence"/>
</dbReference>
<keyword evidence="2" id="KW-0238">DNA-binding</keyword>
<protein>
    <submittedName>
        <fullName evidence="5">Winged helix-turn-helix domain-containing protein</fullName>
    </submittedName>
</protein>
<dbReference type="GO" id="GO:0006355">
    <property type="term" value="P:regulation of DNA-templated transcription"/>
    <property type="evidence" value="ECO:0007669"/>
    <property type="project" value="InterPro"/>
</dbReference>
<feature type="domain" description="OmpR/PhoB-type" evidence="3">
    <location>
        <begin position="15"/>
        <end position="89"/>
    </location>
</feature>
<dbReference type="InterPro" id="IPR005158">
    <property type="entry name" value="BTAD"/>
</dbReference>
<reference evidence="5" key="2">
    <citation type="journal article" date="2021" name="PeerJ">
        <title>Extensive microbial diversity within the chicken gut microbiome revealed by metagenomics and culture.</title>
        <authorList>
            <person name="Gilroy R."/>
            <person name="Ravi A."/>
            <person name="Getino M."/>
            <person name="Pursley I."/>
            <person name="Horton D.L."/>
            <person name="Alikhan N.F."/>
            <person name="Baker D."/>
            <person name="Gharbi K."/>
            <person name="Hall N."/>
            <person name="Watson M."/>
            <person name="Adriaenssens E.M."/>
            <person name="Foster-Nyarko E."/>
            <person name="Jarju S."/>
            <person name="Secka A."/>
            <person name="Antonio M."/>
            <person name="Oren A."/>
            <person name="Chaudhuri R.R."/>
            <person name="La Ragione R."/>
            <person name="Hildebrand F."/>
            <person name="Pallen M.J."/>
        </authorList>
    </citation>
    <scope>NUCLEOTIDE SEQUENCE</scope>
    <source>
        <strain evidence="5">ChiSjej3B21-11622</strain>
    </source>
</reference>
<dbReference type="SMART" id="SM00862">
    <property type="entry name" value="Trans_reg_C"/>
    <property type="match status" value="1"/>
</dbReference>
<dbReference type="PANTHER" id="PTHR35807">
    <property type="entry name" value="TRANSCRIPTIONAL REGULATOR REDD-RELATED"/>
    <property type="match status" value="1"/>
</dbReference>
<dbReference type="Gene3D" id="1.25.40.10">
    <property type="entry name" value="Tetratricopeptide repeat domain"/>
    <property type="match status" value="1"/>
</dbReference>
<feature type="domain" description="Bacterial transcriptional activator" evidence="4">
    <location>
        <begin position="97"/>
        <end position="241"/>
    </location>
</feature>
<accession>A0A9D0ZTU0</accession>
<organism evidence="5 6">
    <name type="scientific">Candidatus Limivivens merdigallinarum</name>
    <dbReference type="NCBI Taxonomy" id="2840859"/>
    <lineage>
        <taxon>Bacteria</taxon>
        <taxon>Bacillati</taxon>
        <taxon>Bacillota</taxon>
        <taxon>Clostridia</taxon>
        <taxon>Lachnospirales</taxon>
        <taxon>Lachnospiraceae</taxon>
        <taxon>Lachnospiraceae incertae sedis</taxon>
        <taxon>Candidatus Limivivens</taxon>
    </lineage>
</organism>
<dbReference type="SMART" id="SM01043">
    <property type="entry name" value="BTAD"/>
    <property type="match status" value="1"/>
</dbReference>
<evidence type="ECO:0000313" key="5">
    <source>
        <dbReference type="EMBL" id="HIQ95684.1"/>
    </source>
</evidence>
<comment type="similarity">
    <text evidence="1">Belongs to the AfsR/DnrI/RedD regulatory family.</text>
</comment>
<reference evidence="5" key="1">
    <citation type="submission" date="2020-10" db="EMBL/GenBank/DDBJ databases">
        <authorList>
            <person name="Gilroy R."/>
        </authorList>
    </citation>
    <scope>NUCLEOTIDE SEQUENCE</scope>
    <source>
        <strain evidence="5">ChiSjej3B21-11622</strain>
    </source>
</reference>
<sequence length="398" mass="46232">MGKFQIEGPGGKLDEKSLHSKKGMKLLVYLLLHRKRPVPSQELGDVIWSEGQSENPAGVLKNLVYRLRISLKVLGNDSYIVSSHGLYAWNSEIPVVIDLEVFEEACERIKQEKPADIEEQKRDYEYALECYTGPMVDTLQEETWMISEATYYNALYMNAVKELASIYQTTGQFEQMTEICRRAASYDPLDEELHYWIIKGLAGQGKDDLAIAHYEETVKMLQERLGVWNLDKLKHAYREILQNKRIERRSMEDVFEEFGEKEKPTTVFFCQYEIFQQIYRMEARRLERLGLAEYVMLLTVNVRGRSLDEKQKADIEQKAMKKLKDIISTSLRIGDVASEYSRTQYVLLLPACTYEDCAIIARRLIRKFDTGFRNFSVTITYETEEVSLQSPNGIVNQK</sequence>
<dbReference type="InterPro" id="IPR051677">
    <property type="entry name" value="AfsR-DnrI-RedD_regulator"/>
</dbReference>
<dbReference type="AlphaFoldDB" id="A0A9D0ZTU0"/>
<dbReference type="InterPro" id="IPR016032">
    <property type="entry name" value="Sig_transdc_resp-reg_C-effctor"/>
</dbReference>
<dbReference type="Pfam" id="PF03704">
    <property type="entry name" value="BTAD"/>
    <property type="match status" value="1"/>
</dbReference>